<dbReference type="PROSITE" id="PS51277">
    <property type="entry name" value="BURP"/>
    <property type="match status" value="1"/>
</dbReference>
<dbReference type="InterPro" id="IPR004873">
    <property type="entry name" value="BURP_dom"/>
</dbReference>
<name>A0A6A2WMV1_HIBSY</name>
<dbReference type="SMART" id="SM01045">
    <property type="entry name" value="BURP"/>
    <property type="match status" value="1"/>
</dbReference>
<reference evidence="2" key="1">
    <citation type="submission" date="2019-09" db="EMBL/GenBank/DDBJ databases">
        <title>Draft genome information of white flower Hibiscus syriacus.</title>
        <authorList>
            <person name="Kim Y.-M."/>
        </authorList>
    </citation>
    <scope>NUCLEOTIDE SEQUENCE [LARGE SCALE GENOMIC DNA]</scope>
    <source>
        <strain evidence="2">YM2019G1</strain>
    </source>
</reference>
<accession>A0A6A2WMV1</accession>
<evidence type="ECO:0000313" key="2">
    <source>
        <dbReference type="EMBL" id="KAE8661583.1"/>
    </source>
</evidence>
<dbReference type="PANTHER" id="PTHR31236">
    <property type="entry name" value="BURP DOMAIN PROTEIN USPL1-LIKE"/>
    <property type="match status" value="1"/>
</dbReference>
<keyword evidence="3" id="KW-1185">Reference proteome</keyword>
<feature type="domain" description="BURP" evidence="1">
    <location>
        <begin position="20"/>
        <end position="166"/>
    </location>
</feature>
<dbReference type="Proteomes" id="UP000436088">
    <property type="component" value="Unassembled WGS sequence"/>
</dbReference>
<evidence type="ECO:0000259" key="1">
    <source>
        <dbReference type="PROSITE" id="PS51277"/>
    </source>
</evidence>
<dbReference type="EMBL" id="VEPZ02001720">
    <property type="protein sequence ID" value="KAE8661583.1"/>
    <property type="molecule type" value="Genomic_DNA"/>
</dbReference>
<protein>
    <recommendedName>
        <fullName evidence="1">BURP domain-containing protein</fullName>
    </recommendedName>
</protein>
<dbReference type="AlphaFoldDB" id="A0A6A2WMV1"/>
<dbReference type="InterPro" id="IPR044816">
    <property type="entry name" value="BURP"/>
</dbReference>
<organism evidence="2 3">
    <name type="scientific">Hibiscus syriacus</name>
    <name type="common">Rose of Sharon</name>
    <dbReference type="NCBI Taxonomy" id="106335"/>
    <lineage>
        <taxon>Eukaryota</taxon>
        <taxon>Viridiplantae</taxon>
        <taxon>Streptophyta</taxon>
        <taxon>Embryophyta</taxon>
        <taxon>Tracheophyta</taxon>
        <taxon>Spermatophyta</taxon>
        <taxon>Magnoliopsida</taxon>
        <taxon>eudicotyledons</taxon>
        <taxon>Gunneridae</taxon>
        <taxon>Pentapetalae</taxon>
        <taxon>rosids</taxon>
        <taxon>malvids</taxon>
        <taxon>Malvales</taxon>
        <taxon>Malvaceae</taxon>
        <taxon>Malvoideae</taxon>
        <taxon>Hibiscus</taxon>
    </lineage>
</organism>
<proteinExistence type="predicted"/>
<dbReference type="Pfam" id="PF03181">
    <property type="entry name" value="BURP"/>
    <property type="match status" value="1"/>
</dbReference>
<dbReference type="PANTHER" id="PTHR31236:SF32">
    <property type="entry name" value="BURP DOMAIN PROTEIN USPL1-LIKE"/>
    <property type="match status" value="1"/>
</dbReference>
<comment type="caution">
    <text evidence="2">The sequence shown here is derived from an EMBL/GenBank/DDBJ whole genome shotgun (WGS) entry which is preliminary data.</text>
</comment>
<sequence length="166" mass="18475">MAMAMGMEDDDLMNSAAKVFATIKDIEVGKTMPIYFPCIDDPTSYQFLLKQKTNHIPLSSEKLPEMLQFFSFSHDSNQALAMKQTLKICEMKAPKGEVQGFVTSLESLVDFVESIFGPDSKVGVVRSYLISKSTPLLQNYIVVESKVISTGKLIVCQYPITMGVEE</sequence>
<evidence type="ECO:0000313" key="3">
    <source>
        <dbReference type="Proteomes" id="UP000436088"/>
    </source>
</evidence>
<gene>
    <name evidence="2" type="ORF">F3Y22_tig00113725pilonHSYRG01195</name>
</gene>